<dbReference type="Proteomes" id="UP000017668">
    <property type="component" value="Unassembled WGS sequence"/>
</dbReference>
<dbReference type="RefSeq" id="WP_006697756.1">
    <property type="nucleotide sequence ID" value="NZ_AMQQ01000009.1"/>
</dbReference>
<reference evidence="1 2" key="1">
    <citation type="journal article" date="2013" name="Genome Announc.">
        <title>Genome Sequence of Rhizobium lupini HPC(L) Isolated from Saline Desert Soil, Kutch (Gujarat).</title>
        <authorList>
            <person name="Agarwal L."/>
            <person name="Purohit H.J."/>
        </authorList>
    </citation>
    <scope>NUCLEOTIDE SEQUENCE [LARGE SCALE GENOMIC DNA]</scope>
    <source>
        <strain evidence="2">HPC(L)</strain>
    </source>
</reference>
<proteinExistence type="predicted"/>
<organism evidence="1 2">
    <name type="scientific">Bradyrhizobium lupini HPC(L)</name>
    <dbReference type="NCBI Taxonomy" id="1229491"/>
    <lineage>
        <taxon>Bacteria</taxon>
        <taxon>Pseudomonadati</taxon>
        <taxon>Pseudomonadota</taxon>
        <taxon>Alphaproteobacteria</taxon>
        <taxon>Hyphomicrobiales</taxon>
        <taxon>Nitrobacteraceae</taxon>
        <taxon>Bradyrhizobium</taxon>
    </lineage>
</organism>
<sequence length="101" mass="11312">MIGNKTTPARLLPRDKGKAETLTDRIIPQANYLPFQVLNRSLNQSLNRRTFSEAVTTRVALMDHIICIISFLAFHKNKNCVNADVASQGMTLQSSKMEPIP</sequence>
<dbReference type="EMBL" id="AMQQ01000009">
    <property type="protein sequence ID" value="EKJ96728.1"/>
    <property type="molecule type" value="Genomic_DNA"/>
</dbReference>
<evidence type="ECO:0000313" key="1">
    <source>
        <dbReference type="EMBL" id="EKJ96728.1"/>
    </source>
</evidence>
<name>A0ABP2RVI0_RHILU</name>
<evidence type="ECO:0008006" key="3">
    <source>
        <dbReference type="Google" id="ProtNLM"/>
    </source>
</evidence>
<protein>
    <recommendedName>
        <fullName evidence="3">Transposase</fullName>
    </recommendedName>
</protein>
<gene>
    <name evidence="1" type="ORF">C241_05152</name>
</gene>
<evidence type="ECO:0000313" key="2">
    <source>
        <dbReference type="Proteomes" id="UP000017668"/>
    </source>
</evidence>
<keyword evidence="2" id="KW-1185">Reference proteome</keyword>
<accession>A0ABP2RVI0</accession>
<comment type="caution">
    <text evidence="1">The sequence shown here is derived from an EMBL/GenBank/DDBJ whole genome shotgun (WGS) entry which is preliminary data.</text>
</comment>